<proteinExistence type="predicted"/>
<organism evidence="1 2">
    <name type="scientific">Enhygromyxa salina</name>
    <dbReference type="NCBI Taxonomy" id="215803"/>
    <lineage>
        <taxon>Bacteria</taxon>
        <taxon>Pseudomonadati</taxon>
        <taxon>Myxococcota</taxon>
        <taxon>Polyangia</taxon>
        <taxon>Nannocystales</taxon>
        <taxon>Nannocystaceae</taxon>
        <taxon>Enhygromyxa</taxon>
    </lineage>
</organism>
<evidence type="ECO:0000313" key="1">
    <source>
        <dbReference type="EMBL" id="PRQ02747.1"/>
    </source>
</evidence>
<name>A0A2S9YCA6_9BACT</name>
<evidence type="ECO:0000313" key="2">
    <source>
        <dbReference type="Proteomes" id="UP000237968"/>
    </source>
</evidence>
<protein>
    <submittedName>
        <fullName evidence="1">Uncharacterized protein</fullName>
    </submittedName>
</protein>
<dbReference type="Proteomes" id="UP000237968">
    <property type="component" value="Unassembled WGS sequence"/>
</dbReference>
<accession>A0A2S9YCA6</accession>
<gene>
    <name evidence="1" type="ORF">ENSA5_20990</name>
</gene>
<dbReference type="EMBL" id="PVNK01000112">
    <property type="protein sequence ID" value="PRQ02747.1"/>
    <property type="molecule type" value="Genomic_DNA"/>
</dbReference>
<reference evidence="1 2" key="1">
    <citation type="submission" date="2018-03" db="EMBL/GenBank/DDBJ databases">
        <title>Draft Genome Sequences of the Obligatory Marine Myxobacteria Enhygromyxa salina SWB005.</title>
        <authorList>
            <person name="Poehlein A."/>
            <person name="Moghaddam J.A."/>
            <person name="Harms H."/>
            <person name="Alanjari M."/>
            <person name="Koenig G.M."/>
            <person name="Daniel R."/>
            <person name="Schaeberle T.F."/>
        </authorList>
    </citation>
    <scope>NUCLEOTIDE SEQUENCE [LARGE SCALE GENOMIC DNA]</scope>
    <source>
        <strain evidence="1 2">SWB005</strain>
    </source>
</reference>
<comment type="caution">
    <text evidence="1">The sequence shown here is derived from an EMBL/GenBank/DDBJ whole genome shotgun (WGS) entry which is preliminary data.</text>
</comment>
<dbReference type="AlphaFoldDB" id="A0A2S9YCA6"/>
<keyword evidence="2" id="KW-1185">Reference proteome</keyword>
<sequence length="370" mass="41259">MLCGVLVNTPVLREQLMRWLADHAGLGKLPALGSAAIHVATEQAIETKRDDLRITAADPDTDAWVLLWTVELKVFGGFNYSSPIRALHERDDGPARSDEVHQVRNYDAWLAKQDVQEDVRSARAGFVLSTDPTITLPEGLECPWKPLTWTELGLRVERAIIDDSLPPGEAVLAKHLAGFIRDHLWTHTMTENPIRFDDLALLRAHASYGAQTQERVDGLVARLVPLLERSGLKLGPIKHSRKMFMGHRRSMVWTSTNPDAKGDLPWLMAGIISEGIPKLAVWLETEPKHANKMAGCEAVRENLAALHERNVEWHAHPAHEASWQDLSLRAPLEPILGASNQVQHFEEFFTKAFADLHETGVAAALAEAYR</sequence>